<dbReference type="SMART" id="SM00636">
    <property type="entry name" value="Glyco_18"/>
    <property type="match status" value="1"/>
</dbReference>
<dbReference type="Gene3D" id="3.40.5.30">
    <property type="entry name" value="(Trans)glycosidases - domain 2"/>
    <property type="match status" value="1"/>
</dbReference>
<dbReference type="Gene3D" id="3.20.20.80">
    <property type="entry name" value="Glycosidases"/>
    <property type="match status" value="1"/>
</dbReference>
<dbReference type="InterPro" id="IPR001223">
    <property type="entry name" value="Glyco_hydro18_cat"/>
</dbReference>
<dbReference type="Pfam" id="PF00704">
    <property type="entry name" value="Glyco_hydro_18"/>
    <property type="match status" value="1"/>
</dbReference>
<dbReference type="GO" id="GO:0006032">
    <property type="term" value="P:chitin catabolic process"/>
    <property type="evidence" value="ECO:0007669"/>
    <property type="project" value="TreeGrafter"/>
</dbReference>
<evidence type="ECO:0000256" key="4">
    <source>
        <dbReference type="RuleBase" id="RU004453"/>
    </source>
</evidence>
<dbReference type="GO" id="GO:0005576">
    <property type="term" value="C:extracellular region"/>
    <property type="evidence" value="ECO:0007669"/>
    <property type="project" value="TreeGrafter"/>
</dbReference>
<feature type="chain" id="PRO_5005602442" evidence="6">
    <location>
        <begin position="19"/>
        <end position="476"/>
    </location>
</feature>
<dbReference type="InterPro" id="IPR017853">
    <property type="entry name" value="GH"/>
</dbReference>
<comment type="caution">
    <text evidence="8">The sequence shown here is derived from an EMBL/GenBank/DDBJ whole genome shotgun (WGS) entry which is preliminary data.</text>
</comment>
<dbReference type="SUPFAM" id="SSF51445">
    <property type="entry name" value="(Trans)glycosidases"/>
    <property type="match status" value="1"/>
</dbReference>
<dbReference type="PROSITE" id="PS01095">
    <property type="entry name" value="GH18_1"/>
    <property type="match status" value="1"/>
</dbReference>
<dbReference type="PROSITE" id="PS51910">
    <property type="entry name" value="GH18_2"/>
    <property type="match status" value="1"/>
</dbReference>
<dbReference type="GO" id="GO:0008061">
    <property type="term" value="F:chitin binding"/>
    <property type="evidence" value="ECO:0007669"/>
    <property type="project" value="InterPro"/>
</dbReference>
<keyword evidence="1 3" id="KW-0378">Hydrolase</keyword>
<sequence>MAMARLWVALSCLASAAAVRNFTVAAYLPEWRYEGANFASMSRTVTQLILFSLEVQPTGRLSAYDRLPRAELMLEARAATKAAGTQLLVCVGGNGRSAGFSAAVAKPDRRQRFVEDLVKLCDKHDLDGVDLNWEYPGFTFGSGYHSDAAVQKDYKGLRALLKLLHAAFVPTGRVITIAYYPDGRQERLFTEYEVGKYVVNMHAMAYDQSPGQHSTWEFAQKVVQQGATLLPAHLVTLGLPFYGRHMRTGEWKSYEDLVQEHSRAAGGSLQPADEWALRDEAAGYFFNGPALIERKTKLALEAGLGGVMVWEGGQDCRVHAVTHGATTHAVTCPHGEASALLTAIRKGAPYRAPPASPMDDPRDAATAPDTAPSDVAPHDATTAPDTAPRDAATAPDTAPRDAATAPDTARDPCVSLASAVCAGQPCYLDARCLATSTDPFKGAGCGAGGYPSCRACYVDAYRSILAECPELEKTEL</sequence>
<accession>A0A0M0K3S4</accession>
<dbReference type="GO" id="GO:0005975">
    <property type="term" value="P:carbohydrate metabolic process"/>
    <property type="evidence" value="ECO:0007669"/>
    <property type="project" value="InterPro"/>
</dbReference>
<evidence type="ECO:0000256" key="1">
    <source>
        <dbReference type="ARBA" id="ARBA00022801"/>
    </source>
</evidence>
<dbReference type="AlphaFoldDB" id="A0A0M0K3S4"/>
<keyword evidence="2 3" id="KW-0326">Glycosidase</keyword>
<feature type="signal peptide" evidence="6">
    <location>
        <begin position="1"/>
        <end position="18"/>
    </location>
</feature>
<proteinExistence type="inferred from homology"/>
<evidence type="ECO:0000256" key="3">
    <source>
        <dbReference type="RuleBase" id="RU000489"/>
    </source>
</evidence>
<dbReference type="OrthoDB" id="192870at2759"/>
<evidence type="ECO:0000313" key="9">
    <source>
        <dbReference type="Proteomes" id="UP000037460"/>
    </source>
</evidence>
<dbReference type="InterPro" id="IPR050314">
    <property type="entry name" value="Glycosyl_Hydrlase_18"/>
</dbReference>
<dbReference type="PANTHER" id="PTHR11177:SF317">
    <property type="entry name" value="CHITINASE 12-RELATED"/>
    <property type="match status" value="1"/>
</dbReference>
<dbReference type="InterPro" id="IPR001579">
    <property type="entry name" value="Glyco_hydro_18_chit_AS"/>
</dbReference>
<dbReference type="PANTHER" id="PTHR11177">
    <property type="entry name" value="CHITINASE"/>
    <property type="match status" value="1"/>
</dbReference>
<evidence type="ECO:0000256" key="2">
    <source>
        <dbReference type="ARBA" id="ARBA00023295"/>
    </source>
</evidence>
<dbReference type="GO" id="GO:0004568">
    <property type="term" value="F:chitinase activity"/>
    <property type="evidence" value="ECO:0007669"/>
    <property type="project" value="TreeGrafter"/>
</dbReference>
<feature type="domain" description="GH18" evidence="7">
    <location>
        <begin position="22"/>
        <end position="329"/>
    </location>
</feature>
<dbReference type="EMBL" id="JWZX01001500">
    <property type="protein sequence ID" value="KOO33516.1"/>
    <property type="molecule type" value="Genomic_DNA"/>
</dbReference>
<keyword evidence="9" id="KW-1185">Reference proteome</keyword>
<comment type="similarity">
    <text evidence="4">Belongs to the glycosyl hydrolase 18 family.</text>
</comment>
<dbReference type="Proteomes" id="UP000037460">
    <property type="component" value="Unassembled WGS sequence"/>
</dbReference>
<evidence type="ECO:0000313" key="8">
    <source>
        <dbReference type="EMBL" id="KOO33516.1"/>
    </source>
</evidence>
<dbReference type="InterPro" id="IPR011583">
    <property type="entry name" value="Chitinase_II/V-like_cat"/>
</dbReference>
<name>A0A0M0K3S4_9EUKA</name>
<evidence type="ECO:0000259" key="7">
    <source>
        <dbReference type="PROSITE" id="PS51910"/>
    </source>
</evidence>
<organism evidence="8 9">
    <name type="scientific">Chrysochromulina tobinii</name>
    <dbReference type="NCBI Taxonomy" id="1460289"/>
    <lineage>
        <taxon>Eukaryota</taxon>
        <taxon>Haptista</taxon>
        <taxon>Haptophyta</taxon>
        <taxon>Prymnesiophyceae</taxon>
        <taxon>Prymnesiales</taxon>
        <taxon>Chrysochromulinaceae</taxon>
        <taxon>Chrysochromulina</taxon>
    </lineage>
</organism>
<evidence type="ECO:0000256" key="6">
    <source>
        <dbReference type="SAM" id="SignalP"/>
    </source>
</evidence>
<protein>
    <submittedName>
        <fullName evidence="8">Chitinase</fullName>
    </submittedName>
</protein>
<reference evidence="9" key="1">
    <citation type="journal article" date="2015" name="PLoS Genet.">
        <title>Genome Sequence and Transcriptome Analyses of Chrysochromulina tobin: Metabolic Tools for Enhanced Algal Fitness in the Prominent Order Prymnesiales (Haptophyceae).</title>
        <authorList>
            <person name="Hovde B.T."/>
            <person name="Deodato C.R."/>
            <person name="Hunsperger H.M."/>
            <person name="Ryken S.A."/>
            <person name="Yost W."/>
            <person name="Jha R.K."/>
            <person name="Patterson J."/>
            <person name="Monnat R.J. Jr."/>
            <person name="Barlow S.B."/>
            <person name="Starkenburg S.R."/>
            <person name="Cattolico R.A."/>
        </authorList>
    </citation>
    <scope>NUCLEOTIDE SEQUENCE</scope>
    <source>
        <strain evidence="9">CCMP291</strain>
    </source>
</reference>
<feature type="region of interest" description="Disordered" evidence="5">
    <location>
        <begin position="350"/>
        <end position="409"/>
    </location>
</feature>
<gene>
    <name evidence="8" type="ORF">Ctob_014398</name>
</gene>
<keyword evidence="6" id="KW-0732">Signal</keyword>
<feature type="compositionally biased region" description="Low complexity" evidence="5">
    <location>
        <begin position="364"/>
        <end position="407"/>
    </location>
</feature>
<evidence type="ECO:0000256" key="5">
    <source>
        <dbReference type="SAM" id="MobiDB-lite"/>
    </source>
</evidence>